<protein>
    <submittedName>
        <fullName evidence="1">Uncharacterized protein</fullName>
    </submittedName>
</protein>
<reference evidence="2" key="1">
    <citation type="journal article" date="2021" name="Science">
        <title>Hunting the eagle killer: A cyanobacterial neurotoxin causes vacuolar myelinopathy.</title>
        <authorList>
            <person name="Breinlinger S."/>
            <person name="Phillips T.J."/>
            <person name="Haram B.N."/>
            <person name="Mares J."/>
            <person name="Martinez Yerena J.A."/>
            <person name="Hrouzek P."/>
            <person name="Sobotka R."/>
            <person name="Henderson W.M."/>
            <person name="Schmieder P."/>
            <person name="Williams S.M."/>
            <person name="Lauderdale J.D."/>
            <person name="Wilde H.D."/>
            <person name="Gerrin W."/>
            <person name="Kust A."/>
            <person name="Washington J.W."/>
            <person name="Wagner C."/>
            <person name="Geier B."/>
            <person name="Liebeke M."/>
            <person name="Enke H."/>
            <person name="Niedermeyer T.H.J."/>
            <person name="Wilde S.B."/>
        </authorList>
    </citation>
    <scope>NUCLEOTIDE SEQUENCE [LARGE SCALE GENOMIC DNA]</scope>
    <source>
        <strain evidence="2">Thurmond2011</strain>
    </source>
</reference>
<organism evidence="1 2">
    <name type="scientific">Aetokthonos hydrillicola Thurmond2011</name>
    <dbReference type="NCBI Taxonomy" id="2712845"/>
    <lineage>
        <taxon>Bacteria</taxon>
        <taxon>Bacillati</taxon>
        <taxon>Cyanobacteriota</taxon>
        <taxon>Cyanophyceae</taxon>
        <taxon>Nostocales</taxon>
        <taxon>Hapalosiphonaceae</taxon>
        <taxon>Aetokthonos</taxon>
    </lineage>
</organism>
<proteinExistence type="predicted"/>
<evidence type="ECO:0000313" key="1">
    <source>
        <dbReference type="EMBL" id="MDR9893234.1"/>
    </source>
</evidence>
<dbReference type="AlphaFoldDB" id="A0AAP5I1S5"/>
<sequence length="859" mass="94373">MVKLSGKVRIEFTDLSGRETRSPIEQNNLIFNQTLLDILSSEPKNVFYFNGGFTTIGILTDNTNPTPNNPNPTGELARGYVPNGATSPIWYESITPNFGQIQNRIDSVTVPRTFNSVGIVAGTKYLCRTLLTIPCTQNAFEVLNIYYQIQVENTTGQRLSARFTRDFGGKLFNAKNCYHYVLGTSYCDAPLSSYSYIDVQQDLGLTDLSARRQWNNNTIVSSHYKFKESSLFQIQQSGVSGATDEYIGWIFNSMLTGLSNQNQPSANFIAGSNTENTSSAYRISRYKTKTVNIDPTKPVFQPPFQKIWTHKSGLSVPFFDVSNAAIGSSYPTTSGTWTGRWPELYKFIITASGDIGSATYQFSKRLHLGFNGNAYSDRTVICPFRNPNTPAAVGMHGWKYEDNDLLRWSNTQIVQYDQTGVTLLDLMNGAYQNWDVGTTPALPVTTLRQVAVDPINGLIYCACRNTGLWVINVTTNTVSNVVGAYCYGVDVGQSGIAFAIFERSLRKSTDWSVSLSFTYAGLTDSYWSRAYFLKVDPTNNQIAIVIDSPNNPSNSRQVVWYDSGSAIATTGFDSSGVSQWAASLDVSDTGSFWAIYNYKLSFGNASTTSIATPPTQNINHSVWGQQNLYKIAFYNSFLIATGAIINSGNVSQNSYTSLGSSATVLHMQGGITLLSNALRQLFTDNSYCYENYGWNGSRWVLNGTGSKATHTDAQALIEGLQIAWVRGATPPYFQSGDFYTQGILNGTWKDNATTIYFENFYYTRPVYFDVAVPSSVTVPIGLTYTLPATSDPTFYLIETDSINELASFTLNGNPVPTIYVNGEAPGAGEVSVNGATGVVTFNAANQGHTFAGTYAWIGS</sequence>
<evidence type="ECO:0000313" key="2">
    <source>
        <dbReference type="Proteomes" id="UP000667802"/>
    </source>
</evidence>
<name>A0AAP5I1S5_9CYAN</name>
<dbReference type="EMBL" id="JAALHA020000001">
    <property type="protein sequence ID" value="MDR9893234.1"/>
    <property type="molecule type" value="Genomic_DNA"/>
</dbReference>
<comment type="caution">
    <text evidence="1">The sequence shown here is derived from an EMBL/GenBank/DDBJ whole genome shotgun (WGS) entry which is preliminary data.</text>
</comment>
<keyword evidence="2" id="KW-1185">Reference proteome</keyword>
<dbReference type="RefSeq" id="WP_208344065.1">
    <property type="nucleotide sequence ID" value="NZ_CAWQFN010000474.1"/>
</dbReference>
<accession>A0AAP5I1S5</accession>
<gene>
    <name evidence="1" type="ORF">G7B40_001365</name>
</gene>
<dbReference type="Proteomes" id="UP000667802">
    <property type="component" value="Unassembled WGS sequence"/>
</dbReference>